<name>A0ABR1CE15_NECAM</name>
<dbReference type="EMBL" id="JAVFWL010000002">
    <property type="protein sequence ID" value="KAK6735431.1"/>
    <property type="molecule type" value="Genomic_DNA"/>
</dbReference>
<reference evidence="1 2" key="1">
    <citation type="submission" date="2023-08" db="EMBL/GenBank/DDBJ databases">
        <title>A Necator americanus chromosomal reference genome.</title>
        <authorList>
            <person name="Ilik V."/>
            <person name="Petrzelkova K.J."/>
            <person name="Pardy F."/>
            <person name="Fuh T."/>
            <person name="Niatou-Singa F.S."/>
            <person name="Gouil Q."/>
            <person name="Baker L."/>
            <person name="Ritchie M.E."/>
            <person name="Jex A.R."/>
            <person name="Gazzola D."/>
            <person name="Li H."/>
            <person name="Toshio Fujiwara R."/>
            <person name="Zhan B."/>
            <person name="Aroian R.V."/>
            <person name="Pafco B."/>
            <person name="Schwarz E.M."/>
        </authorList>
    </citation>
    <scope>NUCLEOTIDE SEQUENCE [LARGE SCALE GENOMIC DNA]</scope>
    <source>
        <strain evidence="1 2">Aroian</strain>
        <tissue evidence="1">Whole animal</tissue>
    </source>
</reference>
<dbReference type="Proteomes" id="UP001303046">
    <property type="component" value="Unassembled WGS sequence"/>
</dbReference>
<evidence type="ECO:0000313" key="2">
    <source>
        <dbReference type="Proteomes" id="UP001303046"/>
    </source>
</evidence>
<comment type="caution">
    <text evidence="1">The sequence shown here is derived from an EMBL/GenBank/DDBJ whole genome shotgun (WGS) entry which is preliminary data.</text>
</comment>
<evidence type="ECO:0000313" key="1">
    <source>
        <dbReference type="EMBL" id="KAK6735431.1"/>
    </source>
</evidence>
<gene>
    <name evidence="1" type="primary">Necator_chrII.g6360</name>
    <name evidence="1" type="ORF">RB195_018567</name>
</gene>
<accession>A0ABR1CE15</accession>
<sequence length="66" mass="7631">MLTDFWRKERRQGMARRSDKNCPCSTVLESWGTTSISSERIVILSRGSEKDLTSSGRYVSVKKECW</sequence>
<protein>
    <submittedName>
        <fullName evidence="1">Uncharacterized protein</fullName>
    </submittedName>
</protein>
<keyword evidence="2" id="KW-1185">Reference proteome</keyword>
<proteinExistence type="predicted"/>
<organism evidence="1 2">
    <name type="scientific">Necator americanus</name>
    <name type="common">Human hookworm</name>
    <dbReference type="NCBI Taxonomy" id="51031"/>
    <lineage>
        <taxon>Eukaryota</taxon>
        <taxon>Metazoa</taxon>
        <taxon>Ecdysozoa</taxon>
        <taxon>Nematoda</taxon>
        <taxon>Chromadorea</taxon>
        <taxon>Rhabditida</taxon>
        <taxon>Rhabditina</taxon>
        <taxon>Rhabditomorpha</taxon>
        <taxon>Strongyloidea</taxon>
        <taxon>Ancylostomatidae</taxon>
        <taxon>Bunostominae</taxon>
        <taxon>Necator</taxon>
    </lineage>
</organism>